<evidence type="ECO:0000256" key="9">
    <source>
        <dbReference type="SAM" id="Phobius"/>
    </source>
</evidence>
<evidence type="ECO:0000256" key="8">
    <source>
        <dbReference type="ARBA" id="ARBA00023136"/>
    </source>
</evidence>
<dbReference type="InterPro" id="IPR020846">
    <property type="entry name" value="MFS_dom"/>
</dbReference>
<keyword evidence="12" id="KW-1185">Reference proteome</keyword>
<evidence type="ECO:0000256" key="4">
    <source>
        <dbReference type="ARBA" id="ARBA00022475"/>
    </source>
</evidence>
<evidence type="ECO:0000256" key="3">
    <source>
        <dbReference type="ARBA" id="ARBA00022448"/>
    </source>
</evidence>
<dbReference type="Pfam" id="PF07690">
    <property type="entry name" value="MFS_1"/>
    <property type="match status" value="1"/>
</dbReference>
<protein>
    <submittedName>
        <fullName evidence="11">Sugar efflux transporter</fullName>
    </submittedName>
</protein>
<feature type="domain" description="Major facilitator superfamily (MFS) profile" evidence="10">
    <location>
        <begin position="20"/>
        <end position="412"/>
    </location>
</feature>
<keyword evidence="3" id="KW-0813">Transport</keyword>
<keyword evidence="5" id="KW-0762">Sugar transport</keyword>
<dbReference type="CDD" id="cd17471">
    <property type="entry name" value="MFS_Set"/>
    <property type="match status" value="1"/>
</dbReference>
<accession>A0ABQ2RMP8</accession>
<evidence type="ECO:0000259" key="10">
    <source>
        <dbReference type="PROSITE" id="PS50850"/>
    </source>
</evidence>
<evidence type="ECO:0000313" key="11">
    <source>
        <dbReference type="EMBL" id="GGR50435.1"/>
    </source>
</evidence>
<evidence type="ECO:0000256" key="6">
    <source>
        <dbReference type="ARBA" id="ARBA00022692"/>
    </source>
</evidence>
<gene>
    <name evidence="11" type="ORF">GCM10008959_09570</name>
</gene>
<feature type="transmembrane region" description="Helical" evidence="9">
    <location>
        <begin position="386"/>
        <end position="404"/>
    </location>
</feature>
<feature type="transmembrane region" description="Helical" evidence="9">
    <location>
        <begin position="87"/>
        <end position="103"/>
    </location>
</feature>
<dbReference type="PROSITE" id="PS50850">
    <property type="entry name" value="MFS"/>
    <property type="match status" value="1"/>
</dbReference>
<dbReference type="PANTHER" id="PTHR23535:SF2">
    <property type="entry name" value="SUGAR EFFLUX TRANSPORTER A-RELATED"/>
    <property type="match status" value="1"/>
</dbReference>
<proteinExistence type="inferred from homology"/>
<feature type="transmembrane region" description="Helical" evidence="9">
    <location>
        <begin position="359"/>
        <end position="380"/>
    </location>
</feature>
<feature type="transmembrane region" description="Helical" evidence="9">
    <location>
        <begin position="324"/>
        <end position="347"/>
    </location>
</feature>
<feature type="transmembrane region" description="Helical" evidence="9">
    <location>
        <begin position="234"/>
        <end position="259"/>
    </location>
</feature>
<comment type="similarity">
    <text evidence="2">Belongs to the major facilitator superfamily. Set transporter family.</text>
</comment>
<comment type="caution">
    <text evidence="11">The sequence shown here is derived from an EMBL/GenBank/DDBJ whole genome shotgun (WGS) entry which is preliminary data.</text>
</comment>
<keyword evidence="7 9" id="KW-1133">Transmembrane helix</keyword>
<dbReference type="Proteomes" id="UP000634308">
    <property type="component" value="Unassembled WGS sequence"/>
</dbReference>
<feature type="transmembrane region" description="Helical" evidence="9">
    <location>
        <begin position="298"/>
        <end position="318"/>
    </location>
</feature>
<feature type="transmembrane region" description="Helical" evidence="9">
    <location>
        <begin position="152"/>
        <end position="173"/>
    </location>
</feature>
<dbReference type="EMBL" id="BMQM01000004">
    <property type="protein sequence ID" value="GGR50435.1"/>
    <property type="molecule type" value="Genomic_DNA"/>
</dbReference>
<keyword evidence="6 9" id="KW-0812">Transmembrane</keyword>
<feature type="transmembrane region" description="Helical" evidence="9">
    <location>
        <begin position="271"/>
        <end position="291"/>
    </location>
</feature>
<organism evidence="11 12">
    <name type="scientific">Deinococcus seoulensis</name>
    <dbReference type="NCBI Taxonomy" id="1837379"/>
    <lineage>
        <taxon>Bacteria</taxon>
        <taxon>Thermotogati</taxon>
        <taxon>Deinococcota</taxon>
        <taxon>Deinococci</taxon>
        <taxon>Deinococcales</taxon>
        <taxon>Deinococcaceae</taxon>
        <taxon>Deinococcus</taxon>
    </lineage>
</organism>
<dbReference type="Gene3D" id="1.20.1250.20">
    <property type="entry name" value="MFS general substrate transporter like domains"/>
    <property type="match status" value="2"/>
</dbReference>
<dbReference type="InterPro" id="IPR011701">
    <property type="entry name" value="MFS"/>
</dbReference>
<dbReference type="PANTHER" id="PTHR23535">
    <property type="entry name" value="SUGAR EFFLUX TRANSPORTER A-RELATED"/>
    <property type="match status" value="1"/>
</dbReference>
<feature type="transmembrane region" description="Helical" evidence="9">
    <location>
        <begin position="21"/>
        <end position="43"/>
    </location>
</feature>
<keyword evidence="8 9" id="KW-0472">Membrane</keyword>
<dbReference type="InterPro" id="IPR036259">
    <property type="entry name" value="MFS_trans_sf"/>
</dbReference>
<feature type="transmembrane region" description="Helical" evidence="9">
    <location>
        <begin position="55"/>
        <end position="75"/>
    </location>
</feature>
<evidence type="ECO:0000256" key="5">
    <source>
        <dbReference type="ARBA" id="ARBA00022597"/>
    </source>
</evidence>
<keyword evidence="4" id="KW-1003">Cell membrane</keyword>
<sequence>MTVAAPPTPAGLGSMLKLPHATGLALSVFLLGFGLSLAVPYLALYAVNRVGMSPFQIGVFLTLNAVAAVLVATLLARWSDRLPNRKPIVMATLAAGTAAYALISVTASFAGLLVIGVLLLSLGAAAFPQVFSFARASLRDVPADLADRAMTVLRSVFSLSWVVGPGLGALLLGDSDYRAVFLAAAACFALAALPLIRVPGRRPLPSPGAAQTTAEQERGAQQAAAQTRRANRRVIAFGAAAFVLYGMSMQMGMAMFPLFVTDTLGGDAREVGFLVGLCALLEIPVMLALVMWRRLPGVPTLIAAGMGLFVLHFALIVLSNSLPLLIAAQVVRAVVLAILAGLGMTYFQTLMPGRFSAATTLFANTSSVGAMLSGVTSGAVAQTFGYRSVFVLCAALTLIAWGVMARNNLRAARTLPA</sequence>
<dbReference type="SUPFAM" id="SSF103473">
    <property type="entry name" value="MFS general substrate transporter"/>
    <property type="match status" value="2"/>
</dbReference>
<feature type="transmembrane region" description="Helical" evidence="9">
    <location>
        <begin position="109"/>
        <end position="131"/>
    </location>
</feature>
<reference evidence="12" key="1">
    <citation type="journal article" date="2019" name="Int. J. Syst. Evol. Microbiol.">
        <title>The Global Catalogue of Microorganisms (GCM) 10K type strain sequencing project: providing services to taxonomists for standard genome sequencing and annotation.</title>
        <authorList>
            <consortium name="The Broad Institute Genomics Platform"/>
            <consortium name="The Broad Institute Genome Sequencing Center for Infectious Disease"/>
            <person name="Wu L."/>
            <person name="Ma J."/>
        </authorList>
    </citation>
    <scope>NUCLEOTIDE SEQUENCE [LARGE SCALE GENOMIC DNA]</scope>
    <source>
        <strain evidence="12">JCM 31404</strain>
    </source>
</reference>
<comment type="subcellular location">
    <subcellularLocation>
        <location evidence="1">Cell membrane</location>
        <topology evidence="1">Multi-pass membrane protein</topology>
    </subcellularLocation>
</comment>
<dbReference type="RefSeq" id="WP_229777631.1">
    <property type="nucleotide sequence ID" value="NZ_BMQM01000004.1"/>
</dbReference>
<evidence type="ECO:0000256" key="1">
    <source>
        <dbReference type="ARBA" id="ARBA00004651"/>
    </source>
</evidence>
<evidence type="ECO:0000256" key="2">
    <source>
        <dbReference type="ARBA" id="ARBA00006523"/>
    </source>
</evidence>
<evidence type="ECO:0000313" key="12">
    <source>
        <dbReference type="Proteomes" id="UP000634308"/>
    </source>
</evidence>
<name>A0ABQ2RMP8_9DEIO</name>
<feature type="transmembrane region" description="Helical" evidence="9">
    <location>
        <begin position="179"/>
        <end position="196"/>
    </location>
</feature>
<evidence type="ECO:0000256" key="7">
    <source>
        <dbReference type="ARBA" id="ARBA00022989"/>
    </source>
</evidence>